<evidence type="ECO:0000313" key="4">
    <source>
        <dbReference type="Proteomes" id="UP001190700"/>
    </source>
</evidence>
<dbReference type="EMBL" id="LGRX02001730">
    <property type="protein sequence ID" value="KAK3285637.1"/>
    <property type="molecule type" value="Genomic_DNA"/>
</dbReference>
<reference evidence="3 4" key="1">
    <citation type="journal article" date="2015" name="Genome Biol. Evol.">
        <title>Comparative Genomics of a Bacterivorous Green Alga Reveals Evolutionary Causalities and Consequences of Phago-Mixotrophic Mode of Nutrition.</title>
        <authorList>
            <person name="Burns J.A."/>
            <person name="Paasch A."/>
            <person name="Narechania A."/>
            <person name="Kim E."/>
        </authorList>
    </citation>
    <scope>NUCLEOTIDE SEQUENCE [LARGE SCALE GENOMIC DNA]</scope>
    <source>
        <strain evidence="3 4">PLY_AMNH</strain>
    </source>
</reference>
<evidence type="ECO:0000259" key="2">
    <source>
        <dbReference type="PROSITE" id="PS50833"/>
    </source>
</evidence>
<dbReference type="GO" id="GO:0042134">
    <property type="term" value="F:rRNA primary transcript binding"/>
    <property type="evidence" value="ECO:0007669"/>
    <property type="project" value="InterPro"/>
</dbReference>
<dbReference type="AlphaFoldDB" id="A0AAE0GWI9"/>
<dbReference type="PROSITE" id="PS50833">
    <property type="entry name" value="BRIX"/>
    <property type="match status" value="1"/>
</dbReference>
<name>A0AAE0GWI9_9CHLO</name>
<dbReference type="GO" id="GO:0000470">
    <property type="term" value="P:maturation of LSU-rRNA"/>
    <property type="evidence" value="ECO:0007669"/>
    <property type="project" value="TreeGrafter"/>
</dbReference>
<protein>
    <submittedName>
        <fullName evidence="3">Ribosome production factor 1</fullName>
    </submittedName>
</protein>
<feature type="domain" description="Brix" evidence="2">
    <location>
        <begin position="130"/>
        <end position="357"/>
    </location>
</feature>
<feature type="compositionally biased region" description="Basic and acidic residues" evidence="1">
    <location>
        <begin position="321"/>
        <end position="332"/>
    </location>
</feature>
<gene>
    <name evidence="3" type="ORF">CYMTET_6767</name>
</gene>
<sequence>MVKGNPNKGKSPGKKGKAKPGGGLPTGVAGDGPSIGQQTSHIKNKQRRTDLYGKLKKKKKDEKVKEREKRAKVAAEAIELGQLPPPKQIPRTIENTREKDVTMVEPGDEEVLADEAQDEFADYFNGLQSPKVLLTTSQKPSAIMFRLLEDLLKLIPNAWYYKRGTYEVKQITKYAANNEFSHVVVINENRKTINGLLVIFLPDGPTAHFRLSNLVISKKIKGHGNPTKHRPELILNNFSTRLGHRVGRLLATMWPIDPQFRGRRVVTFHNQRDFVFFRHHRYIFESREDGKGAKEHKGHLAKPDDAPRLPKDQKRKLKKKLEKEKKPEAETKVQARLQELGPRFTLRLLSLQRGTFDSKGGEYEWVKASGTQPTRKRFAL</sequence>
<dbReference type="InterPro" id="IPR007109">
    <property type="entry name" value="Brix"/>
</dbReference>
<evidence type="ECO:0000313" key="3">
    <source>
        <dbReference type="EMBL" id="KAK3285637.1"/>
    </source>
</evidence>
<dbReference type="PANTHER" id="PTHR22734:SF3">
    <property type="entry name" value="RIBOSOME PRODUCTION FACTOR 1"/>
    <property type="match status" value="1"/>
</dbReference>
<dbReference type="GO" id="GO:0000460">
    <property type="term" value="P:maturation of 5.8S rRNA"/>
    <property type="evidence" value="ECO:0007669"/>
    <property type="project" value="TreeGrafter"/>
</dbReference>
<organism evidence="3 4">
    <name type="scientific">Cymbomonas tetramitiformis</name>
    <dbReference type="NCBI Taxonomy" id="36881"/>
    <lineage>
        <taxon>Eukaryota</taxon>
        <taxon>Viridiplantae</taxon>
        <taxon>Chlorophyta</taxon>
        <taxon>Pyramimonadophyceae</taxon>
        <taxon>Pyramimonadales</taxon>
        <taxon>Pyramimonadaceae</taxon>
        <taxon>Cymbomonas</taxon>
    </lineage>
</organism>
<keyword evidence="4" id="KW-1185">Reference proteome</keyword>
<dbReference type="InterPro" id="IPR044281">
    <property type="entry name" value="IMP4/RPF1"/>
</dbReference>
<evidence type="ECO:0000256" key="1">
    <source>
        <dbReference type="SAM" id="MobiDB-lite"/>
    </source>
</evidence>
<proteinExistence type="predicted"/>
<feature type="region of interest" description="Disordered" evidence="1">
    <location>
        <begin position="288"/>
        <end position="332"/>
    </location>
</feature>
<feature type="compositionally biased region" description="Low complexity" evidence="1">
    <location>
        <begin position="1"/>
        <end position="10"/>
    </location>
</feature>
<dbReference type="SUPFAM" id="SSF52954">
    <property type="entry name" value="Class II aaRS ABD-related"/>
    <property type="match status" value="1"/>
</dbReference>
<dbReference type="GO" id="GO:0005730">
    <property type="term" value="C:nucleolus"/>
    <property type="evidence" value="ECO:0007669"/>
    <property type="project" value="TreeGrafter"/>
</dbReference>
<dbReference type="Gene3D" id="3.40.50.10480">
    <property type="entry name" value="Probable brix-domain ribosomal biogenesis protein"/>
    <property type="match status" value="1"/>
</dbReference>
<dbReference type="SMART" id="SM00879">
    <property type="entry name" value="Brix"/>
    <property type="match status" value="1"/>
</dbReference>
<comment type="caution">
    <text evidence="3">The sequence shown here is derived from an EMBL/GenBank/DDBJ whole genome shotgun (WGS) entry which is preliminary data.</text>
</comment>
<feature type="region of interest" description="Disordered" evidence="1">
    <location>
        <begin position="1"/>
        <end position="68"/>
    </location>
</feature>
<dbReference type="Pfam" id="PF04427">
    <property type="entry name" value="Brix"/>
    <property type="match status" value="1"/>
</dbReference>
<feature type="compositionally biased region" description="Basic and acidic residues" evidence="1">
    <location>
        <begin position="301"/>
        <end position="312"/>
    </location>
</feature>
<dbReference type="PANTHER" id="PTHR22734">
    <property type="entry name" value="U3 SMALL NUCLEOLAR RIBONUCLEOPROTEIN PROTEIN IMP4"/>
    <property type="match status" value="1"/>
</dbReference>
<dbReference type="Proteomes" id="UP001190700">
    <property type="component" value="Unassembled WGS sequence"/>
</dbReference>
<accession>A0AAE0GWI9</accession>
<dbReference type="GO" id="GO:0030687">
    <property type="term" value="C:preribosome, large subunit precursor"/>
    <property type="evidence" value="ECO:0007669"/>
    <property type="project" value="TreeGrafter"/>
</dbReference>